<dbReference type="InterPro" id="IPR038716">
    <property type="entry name" value="P1/P2_N_sf"/>
</dbReference>
<feature type="compositionally biased region" description="Acidic residues" evidence="5">
    <location>
        <begin position="80"/>
        <end position="113"/>
    </location>
</feature>
<gene>
    <name evidence="6" type="primary">rpl12p</name>
    <name evidence="4" type="synonym">rpl12</name>
    <name evidence="6" type="ORF">EWF95_00825</name>
</gene>
<feature type="region of interest" description="Disordered" evidence="5">
    <location>
        <begin position="57"/>
        <end position="121"/>
    </location>
</feature>
<dbReference type="InterPro" id="IPR027534">
    <property type="entry name" value="Ribosomal_P1/P2"/>
</dbReference>
<comment type="function">
    <text evidence="4">Forms part of the ribosomal stalk, playing a central role in the interaction of the ribosome with GTP-bound translation factors.</text>
</comment>
<dbReference type="GO" id="GO:0005840">
    <property type="term" value="C:ribosome"/>
    <property type="evidence" value="ECO:0007669"/>
    <property type="project" value="UniProtKB-KW"/>
</dbReference>
<dbReference type="RefSeq" id="WP_142442091.1">
    <property type="nucleotide sequence ID" value="NZ_SESI01000001.1"/>
</dbReference>
<keyword evidence="2 4" id="KW-0689">Ribosomal protein</keyword>
<dbReference type="GO" id="GO:1990904">
    <property type="term" value="C:ribonucleoprotein complex"/>
    <property type="evidence" value="ECO:0007669"/>
    <property type="project" value="UniProtKB-KW"/>
</dbReference>
<dbReference type="FunFam" id="1.10.10.1410:FF:000002">
    <property type="entry name" value="60S acidic ribosomal protein P2"/>
    <property type="match status" value="1"/>
</dbReference>
<dbReference type="Pfam" id="PF00428">
    <property type="entry name" value="Ribosomal_60s"/>
    <property type="match status" value="1"/>
</dbReference>
<reference evidence="6 7" key="1">
    <citation type="submission" date="2019-02" db="EMBL/GenBank/DDBJ databases">
        <title>Halonotius sp. a new haloqrchaeon isolated from saline water.</title>
        <authorList>
            <person name="Duran-Viseras A."/>
            <person name="Sanchez-Porro C."/>
            <person name="Ventosa A."/>
        </authorList>
    </citation>
    <scope>NUCLEOTIDE SEQUENCE [LARGE SCALE GENOMIC DNA]</scope>
    <source>
        <strain evidence="6 7">F9-27</strain>
    </source>
</reference>
<sequence>MEYVYAALTLNEADAEITEDNITAVLEAAGVDVEESRVKALVAALEDVDIEEAVETAAAAPAAGGASAGGASADAGGADDAGDDADEEEADADDGDDADVPDDAGDEDEEADGEGLGNLFG</sequence>
<dbReference type="OrthoDB" id="3337at2157"/>
<evidence type="ECO:0000256" key="3">
    <source>
        <dbReference type="ARBA" id="ARBA00023274"/>
    </source>
</evidence>
<keyword evidence="7" id="KW-1185">Reference proteome</keyword>
<dbReference type="GO" id="GO:0006414">
    <property type="term" value="P:translational elongation"/>
    <property type="evidence" value="ECO:0007669"/>
    <property type="project" value="InterPro"/>
</dbReference>
<evidence type="ECO:0000256" key="4">
    <source>
        <dbReference type="HAMAP-Rule" id="MF_01478"/>
    </source>
</evidence>
<dbReference type="InterPro" id="IPR022295">
    <property type="entry name" value="Ribosomal_P1_arc"/>
</dbReference>
<organism evidence="6 7">
    <name type="scientific">Halonotius roseus</name>
    <dbReference type="NCBI Taxonomy" id="2511997"/>
    <lineage>
        <taxon>Archaea</taxon>
        <taxon>Methanobacteriati</taxon>
        <taxon>Methanobacteriota</taxon>
        <taxon>Stenosarchaea group</taxon>
        <taxon>Halobacteria</taxon>
        <taxon>Halobacteriales</taxon>
        <taxon>Haloferacaceae</taxon>
        <taxon>Halonotius</taxon>
    </lineage>
</organism>
<name>A0A544QQ02_9EURY</name>
<feature type="compositionally biased region" description="Low complexity" evidence="5">
    <location>
        <begin position="57"/>
        <end position="78"/>
    </location>
</feature>
<accession>A0A544QQ02</accession>
<comment type="caution">
    <text evidence="6">The sequence shown here is derived from an EMBL/GenBank/DDBJ whole genome shotgun (WGS) entry which is preliminary data.</text>
</comment>
<dbReference type="HAMAP" id="MF_01478">
    <property type="entry name" value="Ribosomal_L12_arch"/>
    <property type="match status" value="1"/>
</dbReference>
<protein>
    <recommendedName>
        <fullName evidence="4">Large ribosomal subunit protein P1</fullName>
    </recommendedName>
</protein>
<comment type="subunit">
    <text evidence="4">Part of the 50S ribosomal subunit. Homodimer, it forms part of the ribosomal stalk which helps the ribosome interact with GTP-bound translation factors. Forms a heptameric L10(L12)2(L12)2(L12)2 complex, where L10 forms an elongated spine to which the L12 dimers bind in a sequential fashion.</text>
</comment>
<evidence type="ECO:0000256" key="5">
    <source>
        <dbReference type="SAM" id="MobiDB-lite"/>
    </source>
</evidence>
<comment type="similarity">
    <text evidence="1 4">Belongs to the eukaryotic ribosomal protein P1/P2 family.</text>
</comment>
<dbReference type="EMBL" id="SESI01000001">
    <property type="protein sequence ID" value="TQQ81520.1"/>
    <property type="molecule type" value="Genomic_DNA"/>
</dbReference>
<evidence type="ECO:0000256" key="1">
    <source>
        <dbReference type="ARBA" id="ARBA00005436"/>
    </source>
</evidence>
<evidence type="ECO:0000313" key="7">
    <source>
        <dbReference type="Proteomes" id="UP000315385"/>
    </source>
</evidence>
<dbReference type="GO" id="GO:0003735">
    <property type="term" value="F:structural constituent of ribosome"/>
    <property type="evidence" value="ECO:0007669"/>
    <property type="project" value="InterPro"/>
</dbReference>
<dbReference type="Proteomes" id="UP000315385">
    <property type="component" value="Unassembled WGS sequence"/>
</dbReference>
<proteinExistence type="inferred from homology"/>
<dbReference type="AlphaFoldDB" id="A0A544QQ02"/>
<evidence type="ECO:0000313" key="6">
    <source>
        <dbReference type="EMBL" id="TQQ81520.1"/>
    </source>
</evidence>
<evidence type="ECO:0000256" key="2">
    <source>
        <dbReference type="ARBA" id="ARBA00022980"/>
    </source>
</evidence>
<dbReference type="NCBIfam" id="TIGR03685">
    <property type="entry name" value="ribo_P1_arch"/>
    <property type="match status" value="1"/>
</dbReference>
<keyword evidence="3 4" id="KW-0687">Ribonucleoprotein</keyword>
<dbReference type="Gene3D" id="1.10.10.1410">
    <property type="match status" value="1"/>
</dbReference>